<feature type="transmembrane region" description="Helical" evidence="6">
    <location>
        <begin position="173"/>
        <end position="194"/>
    </location>
</feature>
<sequence length="548" mass="58779">MNSMPSVHQLWHQRAPSAARRRGGARGILGHLLLWSAAVALLAAGAVGSNFVAAEGAGRPALRLLPSRYPPKRGAVSARPASSSAQSEGQSNGIALLNLVTMLFGSNQVLIKTLETDDATAGAMDSCLCMTLRFGIAALALGAAIFVGRLMSGPQKEAALSEAKDAGETMSNCVLICGAELSVWLFLGFMLQAVGLQYTTASSGALLGRGGGWVVGGRPVKARLEYLAGFFDGDGCVGCMTDLSGCMLTVTQSYDSAEVLMLFREAFGGSIGREGGGVGLGKPTLHWQLYGDSARRAARLLAPHSITKQKQLLIAARWPASKCRREECKAKLQALKKHDSAVAGPCSWSYFAGFFDAEGYISQSSAGASLVLDVKQKYPMVLKCLGDFLSRCLGIDARFRQARASPMLYSLTTYGLSDCKRILQHMLGAGLLCKAEQAELAQGLTKQNAAQVCARLTCLTGNQQFGKKLNGAGRETARRIKNKQTQAARWKRRGRLTEAENKKCEVAVLKKEHEQIVARHENQQLLQYIRKLQGLHDNSWNGPLAQGM</sequence>
<evidence type="ECO:0000256" key="6">
    <source>
        <dbReference type="SAM" id="Phobius"/>
    </source>
</evidence>
<dbReference type="AlphaFoldDB" id="A0A1Q9DYE0"/>
<keyword evidence="3 6" id="KW-0812">Transmembrane</keyword>
<evidence type="ECO:0000256" key="3">
    <source>
        <dbReference type="ARBA" id="ARBA00022692"/>
    </source>
</evidence>
<dbReference type="Proteomes" id="UP000186817">
    <property type="component" value="Unassembled WGS sequence"/>
</dbReference>
<evidence type="ECO:0000313" key="8">
    <source>
        <dbReference type="Proteomes" id="UP000186817"/>
    </source>
</evidence>
<evidence type="ECO:0000256" key="5">
    <source>
        <dbReference type="ARBA" id="ARBA00023136"/>
    </source>
</evidence>
<feature type="transmembrane region" description="Helical" evidence="6">
    <location>
        <begin position="134"/>
        <end position="152"/>
    </location>
</feature>
<dbReference type="SUPFAM" id="SSF55608">
    <property type="entry name" value="Homing endonucleases"/>
    <property type="match status" value="2"/>
</dbReference>
<evidence type="ECO:0000313" key="7">
    <source>
        <dbReference type="EMBL" id="OLQ00160.1"/>
    </source>
</evidence>
<evidence type="ECO:0008006" key="9">
    <source>
        <dbReference type="Google" id="ProtNLM"/>
    </source>
</evidence>
<dbReference type="PANTHER" id="PTHR42920">
    <property type="entry name" value="OS03G0707200 PROTEIN-RELATED"/>
    <property type="match status" value="1"/>
</dbReference>
<dbReference type="OrthoDB" id="439133at2759"/>
<organism evidence="7 8">
    <name type="scientific">Symbiodinium microadriaticum</name>
    <name type="common">Dinoflagellate</name>
    <name type="synonym">Zooxanthella microadriatica</name>
    <dbReference type="NCBI Taxonomy" id="2951"/>
    <lineage>
        <taxon>Eukaryota</taxon>
        <taxon>Sar</taxon>
        <taxon>Alveolata</taxon>
        <taxon>Dinophyceae</taxon>
        <taxon>Suessiales</taxon>
        <taxon>Symbiodiniaceae</taxon>
        <taxon>Symbiodinium</taxon>
    </lineage>
</organism>
<protein>
    <recommendedName>
        <fullName evidence="9">Homing endonuclease LAGLIDADG domain-containing protein</fullName>
    </recommendedName>
</protein>
<dbReference type="Gene3D" id="3.10.28.10">
    <property type="entry name" value="Homing endonucleases"/>
    <property type="match status" value="2"/>
</dbReference>
<dbReference type="PANTHER" id="PTHR42920:SF5">
    <property type="entry name" value="EAMA DOMAIN-CONTAINING PROTEIN"/>
    <property type="match status" value="1"/>
</dbReference>
<gene>
    <name evidence="7" type="ORF">AK812_SmicGene17208</name>
</gene>
<proteinExistence type="predicted"/>
<accession>A0A1Q9DYE0</accession>
<keyword evidence="5 6" id="KW-0472">Membrane</keyword>
<name>A0A1Q9DYE0_SYMMI</name>
<dbReference type="GO" id="GO:0005886">
    <property type="term" value="C:plasma membrane"/>
    <property type="evidence" value="ECO:0007669"/>
    <property type="project" value="UniProtKB-SubCell"/>
</dbReference>
<evidence type="ECO:0000256" key="1">
    <source>
        <dbReference type="ARBA" id="ARBA00004651"/>
    </source>
</evidence>
<reference evidence="7 8" key="1">
    <citation type="submission" date="2016-02" db="EMBL/GenBank/DDBJ databases">
        <title>Genome analysis of coral dinoflagellate symbionts highlights evolutionary adaptations to a symbiotic lifestyle.</title>
        <authorList>
            <person name="Aranda M."/>
            <person name="Li Y."/>
            <person name="Liew Y.J."/>
            <person name="Baumgarten S."/>
            <person name="Simakov O."/>
            <person name="Wilson M."/>
            <person name="Piel J."/>
            <person name="Ashoor H."/>
            <person name="Bougouffa S."/>
            <person name="Bajic V.B."/>
            <person name="Ryu T."/>
            <person name="Ravasi T."/>
            <person name="Bayer T."/>
            <person name="Micklem G."/>
            <person name="Kim H."/>
            <person name="Bhak J."/>
            <person name="Lajeunesse T.C."/>
            <person name="Voolstra C.R."/>
        </authorList>
    </citation>
    <scope>NUCLEOTIDE SEQUENCE [LARGE SCALE GENOMIC DNA]</scope>
    <source>
        <strain evidence="7 8">CCMP2467</strain>
    </source>
</reference>
<keyword evidence="2" id="KW-1003">Cell membrane</keyword>
<comment type="caution">
    <text evidence="7">The sequence shown here is derived from an EMBL/GenBank/DDBJ whole genome shotgun (WGS) entry which is preliminary data.</text>
</comment>
<keyword evidence="4 6" id="KW-1133">Transmembrane helix</keyword>
<comment type="subcellular location">
    <subcellularLocation>
        <location evidence="1">Cell membrane</location>
        <topology evidence="1">Multi-pass membrane protein</topology>
    </subcellularLocation>
</comment>
<dbReference type="EMBL" id="LSRX01000337">
    <property type="protein sequence ID" value="OLQ00160.1"/>
    <property type="molecule type" value="Genomic_DNA"/>
</dbReference>
<dbReference type="InterPro" id="IPR027434">
    <property type="entry name" value="Homing_endonucl"/>
</dbReference>
<evidence type="ECO:0000256" key="4">
    <source>
        <dbReference type="ARBA" id="ARBA00022989"/>
    </source>
</evidence>
<evidence type="ECO:0000256" key="2">
    <source>
        <dbReference type="ARBA" id="ARBA00022475"/>
    </source>
</evidence>
<dbReference type="InterPro" id="IPR051258">
    <property type="entry name" value="Diverse_Substrate_Transporter"/>
</dbReference>
<keyword evidence="8" id="KW-1185">Reference proteome</keyword>